<dbReference type="Pfam" id="PF07727">
    <property type="entry name" value="RVT_2"/>
    <property type="match status" value="1"/>
</dbReference>
<name>A0A2I0BHC5_9ASPA</name>
<dbReference type="InterPro" id="IPR043502">
    <property type="entry name" value="DNA/RNA_pol_sf"/>
</dbReference>
<reference evidence="2 3" key="1">
    <citation type="journal article" date="2017" name="Nature">
        <title>The Apostasia genome and the evolution of orchids.</title>
        <authorList>
            <person name="Zhang G.Q."/>
            <person name="Liu K.W."/>
            <person name="Li Z."/>
            <person name="Lohaus R."/>
            <person name="Hsiao Y.Y."/>
            <person name="Niu S.C."/>
            <person name="Wang J.Y."/>
            <person name="Lin Y.C."/>
            <person name="Xu Q."/>
            <person name="Chen L.J."/>
            <person name="Yoshida K."/>
            <person name="Fujiwara S."/>
            <person name="Wang Z.W."/>
            <person name="Zhang Y.Q."/>
            <person name="Mitsuda N."/>
            <person name="Wang M."/>
            <person name="Liu G.H."/>
            <person name="Pecoraro L."/>
            <person name="Huang H.X."/>
            <person name="Xiao X.J."/>
            <person name="Lin M."/>
            <person name="Wu X.Y."/>
            <person name="Wu W.L."/>
            <person name="Chen Y.Y."/>
            <person name="Chang S.B."/>
            <person name="Sakamoto S."/>
            <person name="Ohme-Takagi M."/>
            <person name="Yagi M."/>
            <person name="Zeng S.J."/>
            <person name="Shen C.Y."/>
            <person name="Yeh C.M."/>
            <person name="Luo Y.B."/>
            <person name="Tsai W.C."/>
            <person name="Van de Peer Y."/>
            <person name="Liu Z.J."/>
        </authorList>
    </citation>
    <scope>NUCLEOTIDE SEQUENCE [LARGE SCALE GENOMIC DNA]</scope>
    <source>
        <strain evidence="3">cv. Shenzhen</strain>
        <tissue evidence="2">Stem</tissue>
    </source>
</reference>
<dbReference type="EMBL" id="KZ451883">
    <property type="protein sequence ID" value="PKA67207.1"/>
    <property type="molecule type" value="Genomic_DNA"/>
</dbReference>
<dbReference type="SUPFAM" id="SSF56672">
    <property type="entry name" value="DNA/RNA polymerases"/>
    <property type="match status" value="1"/>
</dbReference>
<evidence type="ECO:0000313" key="2">
    <source>
        <dbReference type="EMBL" id="PKA67207.1"/>
    </source>
</evidence>
<dbReference type="InterPro" id="IPR013103">
    <property type="entry name" value="RVT_2"/>
</dbReference>
<gene>
    <name evidence="2" type="ORF">AXF42_Ash004699</name>
</gene>
<accession>A0A2I0BHC5</accession>
<dbReference type="AlphaFoldDB" id="A0A2I0BHC5"/>
<keyword evidence="3" id="KW-1185">Reference proteome</keyword>
<dbReference type="Proteomes" id="UP000236161">
    <property type="component" value="Unassembled WGS sequence"/>
</dbReference>
<organism evidence="2 3">
    <name type="scientific">Apostasia shenzhenica</name>
    <dbReference type="NCBI Taxonomy" id="1088818"/>
    <lineage>
        <taxon>Eukaryota</taxon>
        <taxon>Viridiplantae</taxon>
        <taxon>Streptophyta</taxon>
        <taxon>Embryophyta</taxon>
        <taxon>Tracheophyta</taxon>
        <taxon>Spermatophyta</taxon>
        <taxon>Magnoliopsida</taxon>
        <taxon>Liliopsida</taxon>
        <taxon>Asparagales</taxon>
        <taxon>Orchidaceae</taxon>
        <taxon>Apostasioideae</taxon>
        <taxon>Apostasia</taxon>
    </lineage>
</organism>
<feature type="domain" description="Reverse transcriptase Ty1/copia-type" evidence="1">
    <location>
        <begin position="6"/>
        <end position="169"/>
    </location>
</feature>
<sequence>MWDLALEQLDMMTIFLHDNLDEEIYMIQPEDFVQQDSEKMICKLKKSLYGLKQAPCQWYKRFDIFMITHDYIKSKFDSCVYFHFLSDDSIILLMLYIDDMLIACKHMHEISELKKVLSSKFEIKDLGNAKKILGMKIHRDRHEGKLWLTKKSYIEKVLAKFNMKNTKAVSKSLAYQFKLFS</sequence>
<protein>
    <submittedName>
        <fullName evidence="2">Retrovirus-related Pol polyprotein from transposon TNT 1-94</fullName>
    </submittedName>
</protein>
<evidence type="ECO:0000259" key="1">
    <source>
        <dbReference type="Pfam" id="PF07727"/>
    </source>
</evidence>
<dbReference type="STRING" id="1088818.A0A2I0BHC5"/>
<evidence type="ECO:0000313" key="3">
    <source>
        <dbReference type="Proteomes" id="UP000236161"/>
    </source>
</evidence>
<proteinExistence type="predicted"/>
<dbReference type="OrthoDB" id="661927at2759"/>